<evidence type="ECO:0000256" key="2">
    <source>
        <dbReference type="ARBA" id="ARBA00009950"/>
    </source>
</evidence>
<dbReference type="PANTHER" id="PTHR13505:SF7">
    <property type="entry name" value="TRANSMEMBRANE PROTEIN 208"/>
    <property type="match status" value="1"/>
</dbReference>
<sequence>MANQAAKKAAQAQAKTTSVYLPLIIAINVIYVLWRGVYHYDSFGKWHKAGLVFTSFMYYLSYRGVVGAVAMGTGNGGYYFDLLVLTAVNQIVCLFTDKGWYIYLMVPAYVLYGFLQRAIAKSKEPSAQDLKTPEELAQEAKRAAKKEKKEKRKGIRYMRGSSSGGGGPAQRTIITLEAASAAAVAAAAAAMLRMVLLLEFMQMVEQCSGDRCAEVDSAGRGGRSWQQQRRRLRACL</sequence>
<keyword evidence="5 8" id="KW-1133">Transmembrane helix</keyword>
<gene>
    <name evidence="9" type="ORF">JKP88DRAFT_347705</name>
</gene>
<evidence type="ECO:0000256" key="6">
    <source>
        <dbReference type="ARBA" id="ARBA00023136"/>
    </source>
</evidence>
<dbReference type="InterPro" id="IPR008506">
    <property type="entry name" value="SND2/TMEM208"/>
</dbReference>
<name>A0A835Z9P6_9STRA</name>
<evidence type="ECO:0000256" key="3">
    <source>
        <dbReference type="ARBA" id="ARBA00022692"/>
    </source>
</evidence>
<organism evidence="9 10">
    <name type="scientific">Tribonema minus</name>
    <dbReference type="NCBI Taxonomy" id="303371"/>
    <lineage>
        <taxon>Eukaryota</taxon>
        <taxon>Sar</taxon>
        <taxon>Stramenopiles</taxon>
        <taxon>Ochrophyta</taxon>
        <taxon>PX clade</taxon>
        <taxon>Xanthophyceae</taxon>
        <taxon>Tribonematales</taxon>
        <taxon>Tribonemataceae</taxon>
        <taxon>Tribonema</taxon>
    </lineage>
</organism>
<feature type="region of interest" description="Disordered" evidence="7">
    <location>
        <begin position="143"/>
        <end position="168"/>
    </location>
</feature>
<dbReference type="EMBL" id="JAFCMP010000057">
    <property type="protein sequence ID" value="KAG5189043.1"/>
    <property type="molecule type" value="Genomic_DNA"/>
</dbReference>
<dbReference type="Pfam" id="PF05620">
    <property type="entry name" value="TMEM208_SND2"/>
    <property type="match status" value="2"/>
</dbReference>
<comment type="subcellular location">
    <subcellularLocation>
        <location evidence="1">Endoplasmic reticulum membrane</location>
        <topology evidence="1">Multi-pass membrane protein</topology>
    </subcellularLocation>
</comment>
<feature type="compositionally biased region" description="Basic residues" evidence="7">
    <location>
        <begin position="143"/>
        <end position="156"/>
    </location>
</feature>
<keyword evidence="6 8" id="KW-0472">Membrane</keyword>
<reference evidence="9" key="1">
    <citation type="submission" date="2021-02" db="EMBL/GenBank/DDBJ databases">
        <title>First Annotated Genome of the Yellow-green Alga Tribonema minus.</title>
        <authorList>
            <person name="Mahan K.M."/>
        </authorList>
    </citation>
    <scope>NUCLEOTIDE SEQUENCE</scope>
    <source>
        <strain evidence="9">UTEX B ZZ1240</strain>
    </source>
</reference>
<dbReference type="AlphaFoldDB" id="A0A835Z9P6"/>
<protein>
    <submittedName>
        <fullName evidence="9">Uncharacterized protein</fullName>
    </submittedName>
</protein>
<comment type="similarity">
    <text evidence="2">Belongs to the TMEM208 family.</text>
</comment>
<feature type="transmembrane region" description="Helical" evidence="8">
    <location>
        <begin position="20"/>
        <end position="38"/>
    </location>
</feature>
<dbReference type="OrthoDB" id="276296at2759"/>
<feature type="transmembrane region" description="Helical" evidence="8">
    <location>
        <begin position="173"/>
        <end position="196"/>
    </location>
</feature>
<evidence type="ECO:0000256" key="8">
    <source>
        <dbReference type="SAM" id="Phobius"/>
    </source>
</evidence>
<keyword evidence="3 8" id="KW-0812">Transmembrane</keyword>
<evidence type="ECO:0000313" key="10">
    <source>
        <dbReference type="Proteomes" id="UP000664859"/>
    </source>
</evidence>
<evidence type="ECO:0000313" key="9">
    <source>
        <dbReference type="EMBL" id="KAG5189043.1"/>
    </source>
</evidence>
<dbReference type="GO" id="GO:0005789">
    <property type="term" value="C:endoplasmic reticulum membrane"/>
    <property type="evidence" value="ECO:0007669"/>
    <property type="project" value="UniProtKB-SubCell"/>
</dbReference>
<keyword evidence="4" id="KW-0256">Endoplasmic reticulum</keyword>
<evidence type="ECO:0000256" key="4">
    <source>
        <dbReference type="ARBA" id="ARBA00022824"/>
    </source>
</evidence>
<proteinExistence type="inferred from homology"/>
<dbReference type="GO" id="GO:0006624">
    <property type="term" value="P:vacuolar protein processing"/>
    <property type="evidence" value="ECO:0007669"/>
    <property type="project" value="TreeGrafter"/>
</dbReference>
<comment type="caution">
    <text evidence="9">The sequence shown here is derived from an EMBL/GenBank/DDBJ whole genome shotgun (WGS) entry which is preliminary data.</text>
</comment>
<keyword evidence="10" id="KW-1185">Reference proteome</keyword>
<evidence type="ECO:0000256" key="5">
    <source>
        <dbReference type="ARBA" id="ARBA00022989"/>
    </source>
</evidence>
<evidence type="ECO:0000256" key="7">
    <source>
        <dbReference type="SAM" id="MobiDB-lite"/>
    </source>
</evidence>
<feature type="transmembrane region" description="Helical" evidence="8">
    <location>
        <begin position="100"/>
        <end position="119"/>
    </location>
</feature>
<accession>A0A835Z9P6</accession>
<dbReference type="PANTHER" id="PTHR13505">
    <property type="entry name" value="TRANSMEMBRANE PROTEIN 208"/>
    <property type="match status" value="1"/>
</dbReference>
<dbReference type="GO" id="GO:0005773">
    <property type="term" value="C:vacuole"/>
    <property type="evidence" value="ECO:0007669"/>
    <property type="project" value="GOC"/>
</dbReference>
<dbReference type="Proteomes" id="UP000664859">
    <property type="component" value="Unassembled WGS sequence"/>
</dbReference>
<evidence type="ECO:0000256" key="1">
    <source>
        <dbReference type="ARBA" id="ARBA00004477"/>
    </source>
</evidence>